<dbReference type="EMBL" id="CP031078">
    <property type="protein sequence ID" value="AYF00661.1"/>
    <property type="molecule type" value="Genomic_DNA"/>
</dbReference>
<evidence type="ECO:0000313" key="2">
    <source>
        <dbReference type="EMBL" id="AYF00661.1"/>
    </source>
</evidence>
<organism evidence="2 3">
    <name type="scientific">Paracoccus yeei</name>
    <dbReference type="NCBI Taxonomy" id="147645"/>
    <lineage>
        <taxon>Bacteria</taxon>
        <taxon>Pseudomonadati</taxon>
        <taxon>Pseudomonadota</taxon>
        <taxon>Alphaproteobacteria</taxon>
        <taxon>Rhodobacterales</taxon>
        <taxon>Paracoccaceae</taxon>
        <taxon>Paracoccus</taxon>
    </lineage>
</organism>
<proteinExistence type="predicted"/>
<evidence type="ECO:0000313" key="3">
    <source>
        <dbReference type="Proteomes" id="UP000272010"/>
    </source>
</evidence>
<dbReference type="AlphaFoldDB" id="A0A386UJD2"/>
<dbReference type="Proteomes" id="UP000272010">
    <property type="component" value="Chromosome"/>
</dbReference>
<name>A0A386UJD2_9RHOB</name>
<protein>
    <submittedName>
        <fullName evidence="2">Uncharacterized protein</fullName>
    </submittedName>
</protein>
<evidence type="ECO:0000256" key="1">
    <source>
        <dbReference type="SAM" id="MobiDB-lite"/>
    </source>
</evidence>
<gene>
    <name evidence="2" type="ORF">PY32053_01002</name>
</gene>
<sequence length="46" mass="5134">MIAFHARIFHKGFLSSLTSVKTRPAPPRHVRTIANDSRRSSPCAKS</sequence>
<reference evidence="3" key="1">
    <citation type="submission" date="2018-07" db="EMBL/GenBank/DDBJ databases">
        <title>Genome Structure of the Opportunistic Pathogen Paracoccus yeei (Alphaproteobacteria) and Identification of Putative Virulence Factors.</title>
        <authorList>
            <person name="Lasek R."/>
            <person name="Szuplewska M."/>
            <person name="Mitura M."/>
            <person name="Decewicz P."/>
            <person name="Chmielowska C."/>
            <person name="Pawlot A."/>
            <person name="Sentkowska D."/>
            <person name="Czarnecki J."/>
            <person name="Bartosik D."/>
        </authorList>
    </citation>
    <scope>NUCLEOTIDE SEQUENCE [LARGE SCALE GENOMIC DNA]</scope>
    <source>
        <strain evidence="3">CCUG 32053</strain>
    </source>
</reference>
<feature type="region of interest" description="Disordered" evidence="1">
    <location>
        <begin position="20"/>
        <end position="46"/>
    </location>
</feature>
<accession>A0A386UJD2</accession>